<dbReference type="Proteomes" id="UP000269721">
    <property type="component" value="Unassembled WGS sequence"/>
</dbReference>
<proteinExistence type="predicted"/>
<reference evidence="2" key="1">
    <citation type="journal article" date="2018" name="Nat. Microbiol.">
        <title>Leveraging single-cell genomics to expand the fungal tree of life.</title>
        <authorList>
            <person name="Ahrendt S.R."/>
            <person name="Quandt C.A."/>
            <person name="Ciobanu D."/>
            <person name="Clum A."/>
            <person name="Salamov A."/>
            <person name="Andreopoulos B."/>
            <person name="Cheng J.F."/>
            <person name="Woyke T."/>
            <person name="Pelin A."/>
            <person name="Henrissat B."/>
            <person name="Reynolds N.K."/>
            <person name="Benny G.L."/>
            <person name="Smith M.E."/>
            <person name="James T.Y."/>
            <person name="Grigoriev I.V."/>
        </authorList>
    </citation>
    <scope>NUCLEOTIDE SEQUENCE [LARGE SCALE GENOMIC DNA]</scope>
</reference>
<evidence type="ECO:0000313" key="2">
    <source>
        <dbReference type="Proteomes" id="UP000269721"/>
    </source>
</evidence>
<dbReference type="InterPro" id="IPR011047">
    <property type="entry name" value="Quinoprotein_ADH-like_sf"/>
</dbReference>
<gene>
    <name evidence="1" type="ORF">BDK51DRAFT_39154</name>
</gene>
<keyword evidence="2" id="KW-1185">Reference proteome</keyword>
<accession>A0A4P9WD69</accession>
<dbReference type="OrthoDB" id="10257301at2759"/>
<name>A0A4P9WD69_9FUNG</name>
<dbReference type="AlphaFoldDB" id="A0A4P9WD69"/>
<organism evidence="1 2">
    <name type="scientific">Blyttiomyces helicus</name>
    <dbReference type="NCBI Taxonomy" id="388810"/>
    <lineage>
        <taxon>Eukaryota</taxon>
        <taxon>Fungi</taxon>
        <taxon>Fungi incertae sedis</taxon>
        <taxon>Chytridiomycota</taxon>
        <taxon>Chytridiomycota incertae sedis</taxon>
        <taxon>Chytridiomycetes</taxon>
        <taxon>Chytridiomycetes incertae sedis</taxon>
        <taxon>Blyttiomyces</taxon>
    </lineage>
</organism>
<evidence type="ECO:0008006" key="3">
    <source>
        <dbReference type="Google" id="ProtNLM"/>
    </source>
</evidence>
<dbReference type="SUPFAM" id="SSF50998">
    <property type="entry name" value="Quinoprotein alcohol dehydrogenase-like"/>
    <property type="match status" value="1"/>
</dbReference>
<evidence type="ECO:0000313" key="1">
    <source>
        <dbReference type="EMBL" id="RKO90621.1"/>
    </source>
</evidence>
<protein>
    <recommendedName>
        <fullName evidence="3">Quinon protein alcohol dehydrogenase-like superfamily</fullName>
    </recommendedName>
</protein>
<sequence length="192" mass="20693">MDPSPSLSVMRLGARTSRSEPAVTLNGSTSIDRVPACGDAKHPYGGRFLYVPMRRIGLACLEAATGKMLWRDPIPCMRPEAVLSPCGRVLILVWGRWIEWRRVGTEGLSKRVELLTGHPALITALSLSPDGKTLCSGDILGTVVHCFPGKSQKASDVSPTASSLPVVVFGKQLEDLASTKRRERNAAAELES</sequence>
<dbReference type="EMBL" id="KZ995462">
    <property type="protein sequence ID" value="RKO90621.1"/>
    <property type="molecule type" value="Genomic_DNA"/>
</dbReference>